<dbReference type="AlphaFoldDB" id="A0A232EVT7"/>
<evidence type="ECO:0000259" key="7">
    <source>
        <dbReference type="Pfam" id="PF04042"/>
    </source>
</evidence>
<dbReference type="Pfam" id="PF04042">
    <property type="entry name" value="DNA_pol_E_B"/>
    <property type="match status" value="1"/>
</dbReference>
<evidence type="ECO:0000313" key="9">
    <source>
        <dbReference type="EMBL" id="OXU22460.1"/>
    </source>
</evidence>
<accession>A0A232EVT7</accession>
<feature type="domain" description="DNA polymerase epsilon subunit B N-terminal" evidence="8">
    <location>
        <begin position="2"/>
        <end position="73"/>
    </location>
</feature>
<dbReference type="GO" id="GO:0008622">
    <property type="term" value="C:epsilon DNA polymerase complex"/>
    <property type="evidence" value="ECO:0007669"/>
    <property type="project" value="UniProtKB-UniRule"/>
</dbReference>
<dbReference type="Gene3D" id="3.60.21.50">
    <property type="match status" value="1"/>
</dbReference>
<evidence type="ECO:0000256" key="6">
    <source>
        <dbReference type="PIRNR" id="PIRNR000799"/>
    </source>
</evidence>
<evidence type="ECO:0000259" key="8">
    <source>
        <dbReference type="Pfam" id="PF12213"/>
    </source>
</evidence>
<comment type="caution">
    <text evidence="9">The sequence shown here is derived from an EMBL/GenBank/DDBJ whole genome shotgun (WGS) entry which is preliminary data.</text>
</comment>
<keyword evidence="4 6" id="KW-0238">DNA-binding</keyword>
<sequence>MSDNLVKKVHAAFDLYGLSITKKLCATIAKHLQNNPDLDPKSWLTKVVEQILTQNLPTAQVELENIKQALKECVKPESTLKESESVLNVIDVFTVPKVVYDLNKKKYVLQKINEELFPDAKYKSLVFKERLDLLWYRTLKHATFAPSKFGKIEENKLQLVPIEYLLSESKTKDVCVMGLLAQLKEGQYYLEDYELLQLNLILIMEGSIVVAKGRYIDGVLRVENIDFPPPEVSESSRANFGDANTFGGSHPTLLKLSEKLKAYEDANKANFLIFVSEFWVDNEAILNKFKVCMSGYSDTPPVAFVICGHFLSSPATVDSVKNLKEGFKKLAGMITEFPLIHEHTEFIFVPGPFDLSAPKILPRPPLPKYIMEDFMKVVPKTRLATNPCRIQYCTKEIVVFRENMLSKLSRNTLYYPKTELDENGEDRGQKVYESFARSIIRQSHLAPLLFSVIPVYWQYDQALQLYPTPDVIVAADDFQPYKTTYYNCQVINPVYVPYENVVEDCDIPDDEN</sequence>
<dbReference type="OrthoDB" id="10254730at2759"/>
<protein>
    <recommendedName>
        <fullName evidence="6">DNA polymerase epsilon subunit</fullName>
    </recommendedName>
    <alternativeName>
        <fullName evidence="6">DNA polymerase II subunit 2</fullName>
    </alternativeName>
</protein>
<evidence type="ECO:0000256" key="5">
    <source>
        <dbReference type="ARBA" id="ARBA00023242"/>
    </source>
</evidence>
<comment type="function">
    <text evidence="6">Participates in DNA repair and in chromosomal DNA replication.</text>
</comment>
<dbReference type="GO" id="GO:0006261">
    <property type="term" value="P:DNA-templated DNA replication"/>
    <property type="evidence" value="ECO:0007669"/>
    <property type="project" value="InterPro"/>
</dbReference>
<dbReference type="InterPro" id="IPR024639">
    <property type="entry name" value="DNA_pol_e_bsu_N"/>
</dbReference>
<gene>
    <name evidence="9" type="ORF">TSAR_010870</name>
</gene>
<evidence type="ECO:0000256" key="1">
    <source>
        <dbReference type="ARBA" id="ARBA00004123"/>
    </source>
</evidence>
<name>A0A232EVT7_9HYME</name>
<keyword evidence="3 6" id="KW-0235">DNA replication</keyword>
<dbReference type="EMBL" id="NNAY01001956">
    <property type="protein sequence ID" value="OXU22460.1"/>
    <property type="molecule type" value="Genomic_DNA"/>
</dbReference>
<organism evidence="9 10">
    <name type="scientific">Trichomalopsis sarcophagae</name>
    <dbReference type="NCBI Taxonomy" id="543379"/>
    <lineage>
        <taxon>Eukaryota</taxon>
        <taxon>Metazoa</taxon>
        <taxon>Ecdysozoa</taxon>
        <taxon>Arthropoda</taxon>
        <taxon>Hexapoda</taxon>
        <taxon>Insecta</taxon>
        <taxon>Pterygota</taxon>
        <taxon>Neoptera</taxon>
        <taxon>Endopterygota</taxon>
        <taxon>Hymenoptera</taxon>
        <taxon>Apocrita</taxon>
        <taxon>Proctotrupomorpha</taxon>
        <taxon>Chalcidoidea</taxon>
        <taxon>Pteromalidae</taxon>
        <taxon>Pteromalinae</taxon>
        <taxon>Trichomalopsis</taxon>
    </lineage>
</organism>
<keyword evidence="10" id="KW-1185">Reference proteome</keyword>
<evidence type="ECO:0000256" key="4">
    <source>
        <dbReference type="ARBA" id="ARBA00023125"/>
    </source>
</evidence>
<dbReference type="Proteomes" id="UP000215335">
    <property type="component" value="Unassembled WGS sequence"/>
</dbReference>
<keyword evidence="5 6" id="KW-0539">Nucleus</keyword>
<evidence type="ECO:0000256" key="3">
    <source>
        <dbReference type="ARBA" id="ARBA00022705"/>
    </source>
</evidence>
<feature type="domain" description="DNA polymerase alpha/delta/epsilon subunit B" evidence="7">
    <location>
        <begin position="273"/>
        <end position="482"/>
    </location>
</feature>
<dbReference type="GO" id="GO:0003677">
    <property type="term" value="F:DNA binding"/>
    <property type="evidence" value="ECO:0007669"/>
    <property type="project" value="UniProtKB-UniRule"/>
</dbReference>
<evidence type="ECO:0000313" key="10">
    <source>
        <dbReference type="Proteomes" id="UP000215335"/>
    </source>
</evidence>
<proteinExistence type="inferred from homology"/>
<dbReference type="PIRSF" id="PIRSF000799">
    <property type="entry name" value="DNA_pol_eps_2"/>
    <property type="match status" value="1"/>
</dbReference>
<dbReference type="PANTHER" id="PTHR12708">
    <property type="entry name" value="DNA POLYMERASE EPSILON SUBUNIT B"/>
    <property type="match status" value="1"/>
</dbReference>
<comment type="subcellular location">
    <subcellularLocation>
        <location evidence="1 6">Nucleus</location>
    </subcellularLocation>
</comment>
<dbReference type="Pfam" id="PF12213">
    <property type="entry name" value="Dpoe2NT"/>
    <property type="match status" value="1"/>
</dbReference>
<evidence type="ECO:0000256" key="2">
    <source>
        <dbReference type="ARBA" id="ARBA00009560"/>
    </source>
</evidence>
<dbReference type="PANTHER" id="PTHR12708:SF0">
    <property type="entry name" value="DNA POLYMERASE EPSILON SUBUNIT 2"/>
    <property type="match status" value="1"/>
</dbReference>
<dbReference type="InterPro" id="IPR016266">
    <property type="entry name" value="POLE2"/>
</dbReference>
<dbReference type="Gene3D" id="1.10.8.60">
    <property type="match status" value="1"/>
</dbReference>
<dbReference type="InterPro" id="IPR007185">
    <property type="entry name" value="DNA_pol_a/d/e_bsu"/>
</dbReference>
<comment type="similarity">
    <text evidence="2 6">Belongs to the DNA polymerase epsilon subunit B family.</text>
</comment>
<reference evidence="9 10" key="1">
    <citation type="journal article" date="2017" name="Curr. Biol.">
        <title>The Evolution of Venom by Co-option of Single-Copy Genes.</title>
        <authorList>
            <person name="Martinson E.O."/>
            <person name="Mrinalini"/>
            <person name="Kelkar Y.D."/>
            <person name="Chang C.H."/>
            <person name="Werren J.H."/>
        </authorList>
    </citation>
    <scope>NUCLEOTIDE SEQUENCE [LARGE SCALE GENOMIC DNA]</scope>
    <source>
        <strain evidence="9 10">Alberta</strain>
        <tissue evidence="9">Whole body</tissue>
    </source>
</reference>
<dbReference type="STRING" id="543379.A0A232EVT7"/>
<dbReference type="GO" id="GO:0042276">
    <property type="term" value="P:error-prone translesion synthesis"/>
    <property type="evidence" value="ECO:0007669"/>
    <property type="project" value="TreeGrafter"/>
</dbReference>